<dbReference type="Pfam" id="PF13560">
    <property type="entry name" value="HTH_31"/>
    <property type="match status" value="1"/>
</dbReference>
<sequence length="67" mass="7534">MADRKIIGERLRELRGDKTVVAVASACNISPSALSMYENGERIPRDEIKVRLASFYNSTVQAIFFEV</sequence>
<dbReference type="InterPro" id="IPR001387">
    <property type="entry name" value="Cro/C1-type_HTH"/>
</dbReference>
<dbReference type="Proteomes" id="UP000761380">
    <property type="component" value="Unassembled WGS sequence"/>
</dbReference>
<dbReference type="EMBL" id="SVBY01000041">
    <property type="protein sequence ID" value="MBE6092862.1"/>
    <property type="molecule type" value="Genomic_DNA"/>
</dbReference>
<dbReference type="AlphaFoldDB" id="A0A927WRY6"/>
<reference evidence="2" key="1">
    <citation type="submission" date="2019-04" db="EMBL/GenBank/DDBJ databases">
        <title>Evolution of Biomass-Degrading Anaerobic Consortia Revealed by Metagenomics.</title>
        <authorList>
            <person name="Peng X."/>
        </authorList>
    </citation>
    <scope>NUCLEOTIDE SEQUENCE</scope>
    <source>
        <strain evidence="2">SIG240</strain>
    </source>
</reference>
<dbReference type="PROSITE" id="PS50943">
    <property type="entry name" value="HTH_CROC1"/>
    <property type="match status" value="1"/>
</dbReference>
<name>A0A927WRY6_SELRU</name>
<dbReference type="CDD" id="cd00093">
    <property type="entry name" value="HTH_XRE"/>
    <property type="match status" value="1"/>
</dbReference>
<dbReference type="InterPro" id="IPR010982">
    <property type="entry name" value="Lambda_DNA-bd_dom_sf"/>
</dbReference>
<gene>
    <name evidence="2" type="ORF">E7201_06815</name>
</gene>
<protein>
    <submittedName>
        <fullName evidence="2">Helix-turn-helix transcriptional regulator</fullName>
    </submittedName>
</protein>
<feature type="domain" description="HTH cro/C1-type" evidence="1">
    <location>
        <begin position="10"/>
        <end position="63"/>
    </location>
</feature>
<dbReference type="SMART" id="SM00530">
    <property type="entry name" value="HTH_XRE"/>
    <property type="match status" value="1"/>
</dbReference>
<evidence type="ECO:0000313" key="3">
    <source>
        <dbReference type="Proteomes" id="UP000761380"/>
    </source>
</evidence>
<organism evidence="2 3">
    <name type="scientific">Selenomonas ruminantium</name>
    <dbReference type="NCBI Taxonomy" id="971"/>
    <lineage>
        <taxon>Bacteria</taxon>
        <taxon>Bacillati</taxon>
        <taxon>Bacillota</taxon>
        <taxon>Negativicutes</taxon>
        <taxon>Selenomonadales</taxon>
        <taxon>Selenomonadaceae</taxon>
        <taxon>Selenomonas</taxon>
    </lineage>
</organism>
<evidence type="ECO:0000259" key="1">
    <source>
        <dbReference type="PROSITE" id="PS50943"/>
    </source>
</evidence>
<dbReference type="SUPFAM" id="SSF47413">
    <property type="entry name" value="lambda repressor-like DNA-binding domains"/>
    <property type="match status" value="1"/>
</dbReference>
<proteinExistence type="predicted"/>
<accession>A0A927WRY6</accession>
<dbReference type="Gene3D" id="1.10.260.40">
    <property type="entry name" value="lambda repressor-like DNA-binding domains"/>
    <property type="match status" value="1"/>
</dbReference>
<dbReference type="GO" id="GO:0003677">
    <property type="term" value="F:DNA binding"/>
    <property type="evidence" value="ECO:0007669"/>
    <property type="project" value="InterPro"/>
</dbReference>
<comment type="caution">
    <text evidence="2">The sequence shown here is derived from an EMBL/GenBank/DDBJ whole genome shotgun (WGS) entry which is preliminary data.</text>
</comment>
<evidence type="ECO:0000313" key="2">
    <source>
        <dbReference type="EMBL" id="MBE6092862.1"/>
    </source>
</evidence>